<evidence type="ECO:0000313" key="11">
    <source>
        <dbReference type="Proteomes" id="UP001501410"/>
    </source>
</evidence>
<keyword evidence="5" id="KW-0808">Transferase</keyword>
<gene>
    <name evidence="10" type="ORF">GCM10023092_11260</name>
</gene>
<evidence type="ECO:0000256" key="1">
    <source>
        <dbReference type="ARBA" id="ARBA00001946"/>
    </source>
</evidence>
<keyword evidence="6 9" id="KW-0812">Transmembrane</keyword>
<dbReference type="InterPro" id="IPR000537">
    <property type="entry name" value="UbiA_prenyltransferase"/>
</dbReference>
<keyword evidence="8 9" id="KW-0472">Membrane</keyword>
<evidence type="ECO:0000256" key="6">
    <source>
        <dbReference type="ARBA" id="ARBA00022692"/>
    </source>
</evidence>
<comment type="caution">
    <text evidence="10">The sequence shown here is derived from an EMBL/GenBank/DDBJ whole genome shotgun (WGS) entry which is preliminary data.</text>
</comment>
<evidence type="ECO:0000313" key="10">
    <source>
        <dbReference type="EMBL" id="GAA4452365.1"/>
    </source>
</evidence>
<evidence type="ECO:0000256" key="3">
    <source>
        <dbReference type="ARBA" id="ARBA00005985"/>
    </source>
</evidence>
<sequence length="288" mass="32024">MSASKKVADYLSLIKFSHTVFALPFAFVGFSLAILKDGYAFQPRLLLLMLLCMVFARSAAMAFNRWLDRRFDALNPRTAKREIPAGVISPKHALWFVIISSLLFVVTTFFINPLCFYLSPVALLVILFYSYTKRFTPLCHLVLGLGLSLAPIGAYLSVTGSFNIIPLIFSFLVLTWVSGFDIIYALQDEEFDRSQQLYSIPSVLGARRALNVSNLLHIGSAALVITAGMAGHFSWLYWVGAAVYTGMLLYQHLLVKPNDLSKVNIAFINTNSVASICFAVFTIASFFI</sequence>
<name>A0ABP8MPW6_9BACT</name>
<feature type="transmembrane region" description="Helical" evidence="9">
    <location>
        <begin position="138"/>
        <end position="158"/>
    </location>
</feature>
<feature type="transmembrane region" description="Helical" evidence="9">
    <location>
        <begin position="266"/>
        <end position="287"/>
    </location>
</feature>
<comment type="cofactor">
    <cofactor evidence="1">
        <name>Mg(2+)</name>
        <dbReference type="ChEBI" id="CHEBI:18420"/>
    </cofactor>
</comment>
<dbReference type="CDD" id="cd13959">
    <property type="entry name" value="PT_UbiA_COQ2"/>
    <property type="match status" value="1"/>
</dbReference>
<dbReference type="EMBL" id="BAABEZ010000014">
    <property type="protein sequence ID" value="GAA4452365.1"/>
    <property type="molecule type" value="Genomic_DNA"/>
</dbReference>
<evidence type="ECO:0000256" key="9">
    <source>
        <dbReference type="SAM" id="Phobius"/>
    </source>
</evidence>
<dbReference type="InterPro" id="IPR006371">
    <property type="entry name" value="Polyprenyltransferase_UbiA-li"/>
</dbReference>
<keyword evidence="11" id="KW-1185">Reference proteome</keyword>
<keyword evidence="7 9" id="KW-1133">Transmembrane helix</keyword>
<feature type="transmembrane region" description="Helical" evidence="9">
    <location>
        <begin position="110"/>
        <end position="131"/>
    </location>
</feature>
<dbReference type="InterPro" id="IPR039653">
    <property type="entry name" value="Prenyltransferase"/>
</dbReference>
<organism evidence="10 11">
    <name type="scientific">Rurimicrobium arvi</name>
    <dbReference type="NCBI Taxonomy" id="2049916"/>
    <lineage>
        <taxon>Bacteria</taxon>
        <taxon>Pseudomonadati</taxon>
        <taxon>Bacteroidota</taxon>
        <taxon>Chitinophagia</taxon>
        <taxon>Chitinophagales</taxon>
        <taxon>Chitinophagaceae</taxon>
        <taxon>Rurimicrobium</taxon>
    </lineage>
</organism>
<dbReference type="Pfam" id="PF01040">
    <property type="entry name" value="UbiA"/>
    <property type="match status" value="1"/>
</dbReference>
<feature type="transmembrane region" description="Helical" evidence="9">
    <location>
        <begin position="41"/>
        <end position="63"/>
    </location>
</feature>
<comment type="similarity">
    <text evidence="3">Belongs to the UbiA prenyltransferase family.</text>
</comment>
<dbReference type="PANTHER" id="PTHR11048">
    <property type="entry name" value="PRENYLTRANSFERASES"/>
    <property type="match status" value="1"/>
</dbReference>
<dbReference type="NCBIfam" id="TIGR01475">
    <property type="entry name" value="ubiA_other"/>
    <property type="match status" value="1"/>
</dbReference>
<feature type="transmembrane region" description="Helical" evidence="9">
    <location>
        <begin position="83"/>
        <end position="104"/>
    </location>
</feature>
<feature type="transmembrane region" description="Helical" evidence="9">
    <location>
        <begin position="12"/>
        <end position="35"/>
    </location>
</feature>
<reference evidence="11" key="1">
    <citation type="journal article" date="2019" name="Int. J. Syst. Evol. Microbiol.">
        <title>The Global Catalogue of Microorganisms (GCM) 10K type strain sequencing project: providing services to taxonomists for standard genome sequencing and annotation.</title>
        <authorList>
            <consortium name="The Broad Institute Genomics Platform"/>
            <consortium name="The Broad Institute Genome Sequencing Center for Infectious Disease"/>
            <person name="Wu L."/>
            <person name="Ma J."/>
        </authorList>
    </citation>
    <scope>NUCLEOTIDE SEQUENCE [LARGE SCALE GENOMIC DNA]</scope>
    <source>
        <strain evidence="11">JCM 31921</strain>
    </source>
</reference>
<comment type="subcellular location">
    <subcellularLocation>
        <location evidence="2">Membrane</location>
        <topology evidence="2">Multi-pass membrane protein</topology>
    </subcellularLocation>
</comment>
<proteinExistence type="inferred from homology"/>
<accession>A0ABP8MPW6</accession>
<evidence type="ECO:0000256" key="2">
    <source>
        <dbReference type="ARBA" id="ARBA00004141"/>
    </source>
</evidence>
<keyword evidence="4" id="KW-1003">Cell membrane</keyword>
<dbReference type="InterPro" id="IPR044878">
    <property type="entry name" value="UbiA_sf"/>
</dbReference>
<dbReference type="PANTHER" id="PTHR11048:SF28">
    <property type="entry name" value="4-HYDROXYBENZOATE POLYPRENYLTRANSFERASE, MITOCHONDRIAL"/>
    <property type="match status" value="1"/>
</dbReference>
<feature type="transmembrane region" description="Helical" evidence="9">
    <location>
        <begin position="164"/>
        <end position="187"/>
    </location>
</feature>
<evidence type="ECO:0000256" key="5">
    <source>
        <dbReference type="ARBA" id="ARBA00022679"/>
    </source>
</evidence>
<dbReference type="RefSeq" id="WP_344823725.1">
    <property type="nucleotide sequence ID" value="NZ_BAABEZ010000014.1"/>
</dbReference>
<dbReference type="Proteomes" id="UP001501410">
    <property type="component" value="Unassembled WGS sequence"/>
</dbReference>
<evidence type="ECO:0000256" key="4">
    <source>
        <dbReference type="ARBA" id="ARBA00022475"/>
    </source>
</evidence>
<protein>
    <submittedName>
        <fullName evidence="10">UbiA-like polyprenyltransferase</fullName>
    </submittedName>
</protein>
<dbReference type="Gene3D" id="1.10.357.140">
    <property type="entry name" value="UbiA prenyltransferase"/>
    <property type="match status" value="1"/>
</dbReference>
<dbReference type="Gene3D" id="1.20.120.1780">
    <property type="entry name" value="UbiA prenyltransferase"/>
    <property type="match status" value="1"/>
</dbReference>
<evidence type="ECO:0000256" key="7">
    <source>
        <dbReference type="ARBA" id="ARBA00022989"/>
    </source>
</evidence>
<feature type="transmembrane region" description="Helical" evidence="9">
    <location>
        <begin position="235"/>
        <end position="254"/>
    </location>
</feature>
<evidence type="ECO:0000256" key="8">
    <source>
        <dbReference type="ARBA" id="ARBA00023136"/>
    </source>
</evidence>